<keyword evidence="2" id="KW-0732">Signal</keyword>
<dbReference type="PANTHER" id="PTHR30035:SF3">
    <property type="entry name" value="INTERMEMBRANE PHOSPHOLIPID TRANSPORT SYSTEM LIPOPROTEIN MLAA"/>
    <property type="match status" value="1"/>
</dbReference>
<feature type="compositionally biased region" description="Polar residues" evidence="3">
    <location>
        <begin position="265"/>
        <end position="275"/>
    </location>
</feature>
<feature type="region of interest" description="Disordered" evidence="3">
    <location>
        <begin position="265"/>
        <end position="293"/>
    </location>
</feature>
<dbReference type="AlphaFoldDB" id="A0A850NSY9"/>
<sequence>MRPQDPQSPARQIRRGNRGGAVASLSLAIAVSLAGCATKPTDPDALAEYNQTNDPLEPTNRTFYNVSTTLDRYTLKPVAKAYVWAVPAPVRTGAHNLLSNINSPVVFFNDVAEAKPRRAGDTFMRFVINSTVGVAGIFDVATGWGWPAHTASGNLTLGSWGIPQGPYLFVPLVGPSSFRGVAGTGIDIGVNPLNYVPRGYGLLTLNWSLYGLNIVDARAQVLDQLDAITKDALDPYATIRSLYRQHTQAELDALENDHRATVPNWYSDSSDQGQTHPPAVAAPAKPIPVRVRP</sequence>
<reference evidence="4 5" key="1">
    <citation type="submission" date="2020-06" db="EMBL/GenBank/DDBJ databases">
        <title>Description of novel acetic acid bacteria.</title>
        <authorList>
            <person name="Sombolestani A."/>
        </authorList>
    </citation>
    <scope>NUCLEOTIDE SEQUENCE [LARGE SCALE GENOMIC DNA]</scope>
    <source>
        <strain evidence="4 5">LMG 26838</strain>
    </source>
</reference>
<proteinExistence type="inferred from homology"/>
<dbReference type="Proteomes" id="UP000565205">
    <property type="component" value="Unassembled WGS sequence"/>
</dbReference>
<evidence type="ECO:0000256" key="1">
    <source>
        <dbReference type="ARBA" id="ARBA00010634"/>
    </source>
</evidence>
<keyword evidence="4" id="KW-0449">Lipoprotein</keyword>
<dbReference type="EMBL" id="JABXXQ010000608">
    <property type="protein sequence ID" value="NVN32034.1"/>
    <property type="molecule type" value="Genomic_DNA"/>
</dbReference>
<dbReference type="GO" id="GO:0016020">
    <property type="term" value="C:membrane"/>
    <property type="evidence" value="ECO:0007669"/>
    <property type="project" value="InterPro"/>
</dbReference>
<name>A0A850NSY9_9PROT</name>
<dbReference type="Pfam" id="PF04333">
    <property type="entry name" value="MlaA"/>
    <property type="match status" value="1"/>
</dbReference>
<organism evidence="4 5">
    <name type="scientific">Endobacter medicaginis</name>
    <dbReference type="NCBI Taxonomy" id="1181271"/>
    <lineage>
        <taxon>Bacteria</taxon>
        <taxon>Pseudomonadati</taxon>
        <taxon>Pseudomonadota</taxon>
        <taxon>Alphaproteobacteria</taxon>
        <taxon>Acetobacterales</taxon>
        <taxon>Acetobacteraceae</taxon>
        <taxon>Endobacter</taxon>
    </lineage>
</organism>
<dbReference type="PRINTS" id="PR01805">
    <property type="entry name" value="VACJLIPOPROT"/>
</dbReference>
<evidence type="ECO:0000313" key="4">
    <source>
        <dbReference type="EMBL" id="NVN32034.1"/>
    </source>
</evidence>
<evidence type="ECO:0000256" key="3">
    <source>
        <dbReference type="SAM" id="MobiDB-lite"/>
    </source>
</evidence>
<accession>A0A850NSY9</accession>
<comment type="caution">
    <text evidence="4">The sequence shown here is derived from an EMBL/GenBank/DDBJ whole genome shotgun (WGS) entry which is preliminary data.</text>
</comment>
<protein>
    <submittedName>
        <fullName evidence="4">VacJ family lipoprotein</fullName>
    </submittedName>
</protein>
<dbReference type="GO" id="GO:0120010">
    <property type="term" value="P:intermembrane phospholipid transfer"/>
    <property type="evidence" value="ECO:0007669"/>
    <property type="project" value="TreeGrafter"/>
</dbReference>
<comment type="similarity">
    <text evidence="1">Belongs to the MlaA family.</text>
</comment>
<dbReference type="InterPro" id="IPR007428">
    <property type="entry name" value="MlaA"/>
</dbReference>
<feature type="compositionally biased region" description="Low complexity" evidence="3">
    <location>
        <begin position="277"/>
        <end position="293"/>
    </location>
</feature>
<evidence type="ECO:0000313" key="5">
    <source>
        <dbReference type="Proteomes" id="UP000565205"/>
    </source>
</evidence>
<evidence type="ECO:0000256" key="2">
    <source>
        <dbReference type="ARBA" id="ARBA00022729"/>
    </source>
</evidence>
<gene>
    <name evidence="4" type="ORF">HUK83_17050</name>
</gene>
<dbReference type="PANTHER" id="PTHR30035">
    <property type="entry name" value="LIPOPROTEIN VACJ-RELATED"/>
    <property type="match status" value="1"/>
</dbReference>